<keyword evidence="2" id="KW-1185">Reference proteome</keyword>
<evidence type="ECO:0000313" key="3">
    <source>
        <dbReference type="WBParaSite" id="PgB21_g005_t03"/>
    </source>
</evidence>
<evidence type="ECO:0000313" key="2">
    <source>
        <dbReference type="Proteomes" id="UP000887569"/>
    </source>
</evidence>
<feature type="coiled-coil region" evidence="1">
    <location>
        <begin position="45"/>
        <end position="135"/>
    </location>
</feature>
<organism evidence="2 3">
    <name type="scientific">Parascaris univalens</name>
    <name type="common">Nematode worm</name>
    <dbReference type="NCBI Taxonomy" id="6257"/>
    <lineage>
        <taxon>Eukaryota</taxon>
        <taxon>Metazoa</taxon>
        <taxon>Ecdysozoa</taxon>
        <taxon>Nematoda</taxon>
        <taxon>Chromadorea</taxon>
        <taxon>Rhabditida</taxon>
        <taxon>Spirurina</taxon>
        <taxon>Ascaridomorpha</taxon>
        <taxon>Ascaridoidea</taxon>
        <taxon>Ascarididae</taxon>
        <taxon>Parascaris</taxon>
    </lineage>
</organism>
<keyword evidence="1" id="KW-0175">Coiled coil</keyword>
<dbReference type="Proteomes" id="UP000887569">
    <property type="component" value="Unplaced"/>
</dbReference>
<name>A0A914ZUA7_PARUN</name>
<dbReference type="AlphaFoldDB" id="A0A914ZUA7"/>
<reference evidence="3" key="1">
    <citation type="submission" date="2022-11" db="UniProtKB">
        <authorList>
            <consortium name="WormBaseParasite"/>
        </authorList>
    </citation>
    <scope>IDENTIFICATION</scope>
</reference>
<sequence>MTTAEKLDGREYIAQEEKAELEERMVDSEKVEVEFATAKDGYSKLQQYQSELREVVETVEEMQNMCSTTLADLKRKVREMKMDNAGKELQILAQGMDCETARQLRAQKAELNTQLEQLRSEMARIDSDINELQKVIYKEGMRLRESYADFVRDFHNV</sequence>
<accession>A0A914ZUA7</accession>
<evidence type="ECO:0000256" key="1">
    <source>
        <dbReference type="SAM" id="Coils"/>
    </source>
</evidence>
<proteinExistence type="predicted"/>
<protein>
    <submittedName>
        <fullName evidence="3">Coiled-coil domain-containing protein 153</fullName>
    </submittedName>
</protein>
<dbReference type="WBParaSite" id="PgB21_g005_t03">
    <property type="protein sequence ID" value="PgB21_g005_t03"/>
    <property type="gene ID" value="PgB21_g005"/>
</dbReference>